<dbReference type="Proteomes" id="UP000054226">
    <property type="component" value="Unassembled WGS sequence"/>
</dbReference>
<reference evidence="1 2" key="1">
    <citation type="journal article" date="2013" name="Genome Announc.">
        <title>Draft Genome Sequence of Amycolatopsis decaplanina Strain DSM 44594T.</title>
        <authorList>
            <person name="Kaur N."/>
            <person name="Kumar S."/>
            <person name="Bala M."/>
            <person name="Raghava G.P."/>
            <person name="Mayilraj S."/>
        </authorList>
    </citation>
    <scope>NUCLEOTIDE SEQUENCE [LARGE SCALE GENOMIC DNA]</scope>
    <source>
        <strain evidence="1 2">DSM 44594</strain>
    </source>
</reference>
<name>M2XRF9_9PSEU</name>
<dbReference type="AlphaFoldDB" id="M2XRF9"/>
<dbReference type="PATRIC" id="fig|1284240.4.peg.7377"/>
<keyword evidence="2" id="KW-1185">Reference proteome</keyword>
<proteinExistence type="predicted"/>
<gene>
    <name evidence="1" type="ORF">H074_36144</name>
</gene>
<evidence type="ECO:0000313" key="1">
    <source>
        <dbReference type="EMBL" id="EME51730.1"/>
    </source>
</evidence>
<sequence length="79" mass="8601">MACHLFFNLLRENLLDTIDKLVRSREVLFNQHGGSPRQQIRQAAESRAVAASARAHVVASLAWPGPAEGSTALEAFATE</sequence>
<dbReference type="EMBL" id="AOHO01000078">
    <property type="protein sequence ID" value="EME51730.1"/>
    <property type="molecule type" value="Genomic_DNA"/>
</dbReference>
<organism evidence="1 2">
    <name type="scientific">Amycolatopsis decaplanina DSM 44594</name>
    <dbReference type="NCBI Taxonomy" id="1284240"/>
    <lineage>
        <taxon>Bacteria</taxon>
        <taxon>Bacillati</taxon>
        <taxon>Actinomycetota</taxon>
        <taxon>Actinomycetes</taxon>
        <taxon>Pseudonocardiales</taxon>
        <taxon>Pseudonocardiaceae</taxon>
        <taxon>Amycolatopsis</taxon>
    </lineage>
</organism>
<accession>M2XRF9</accession>
<protein>
    <submittedName>
        <fullName evidence="1">Uncharacterized protein</fullName>
    </submittedName>
</protein>
<comment type="caution">
    <text evidence="1">The sequence shown here is derived from an EMBL/GenBank/DDBJ whole genome shotgun (WGS) entry which is preliminary data.</text>
</comment>
<evidence type="ECO:0000313" key="2">
    <source>
        <dbReference type="Proteomes" id="UP000054226"/>
    </source>
</evidence>